<feature type="region of interest" description="Disordered" evidence="1">
    <location>
        <begin position="180"/>
        <end position="223"/>
    </location>
</feature>
<comment type="caution">
    <text evidence="2">The sequence shown here is derived from an EMBL/GenBank/DDBJ whole genome shotgun (WGS) entry which is preliminary data.</text>
</comment>
<evidence type="ECO:0000313" key="3">
    <source>
        <dbReference type="Proteomes" id="UP001189429"/>
    </source>
</evidence>
<dbReference type="Proteomes" id="UP001189429">
    <property type="component" value="Unassembled WGS sequence"/>
</dbReference>
<gene>
    <name evidence="2" type="ORF">PCOR1329_LOCUS61023</name>
</gene>
<organism evidence="2 3">
    <name type="scientific">Prorocentrum cordatum</name>
    <dbReference type="NCBI Taxonomy" id="2364126"/>
    <lineage>
        <taxon>Eukaryota</taxon>
        <taxon>Sar</taxon>
        <taxon>Alveolata</taxon>
        <taxon>Dinophyceae</taxon>
        <taxon>Prorocentrales</taxon>
        <taxon>Prorocentraceae</taxon>
        <taxon>Prorocentrum</taxon>
    </lineage>
</organism>
<feature type="non-terminal residue" evidence="2">
    <location>
        <position position="223"/>
    </location>
</feature>
<protein>
    <submittedName>
        <fullName evidence="2">Uncharacterized protein</fullName>
    </submittedName>
</protein>
<accession>A0ABN9VTG2</accession>
<feature type="compositionally biased region" description="Basic residues" evidence="1">
    <location>
        <begin position="206"/>
        <end position="223"/>
    </location>
</feature>
<keyword evidence="3" id="KW-1185">Reference proteome</keyword>
<proteinExistence type="predicted"/>
<name>A0ABN9VTG2_9DINO</name>
<sequence>MLAATGPFKLRVPCAGVRVLERLGNGRADGAPPAWRCAQEGLPVLLRHGLRRRVALSRRLFSRVLGAREIEVSELLAAAEAGEVRGLDSVLRGGGAPTQSPAAGEATSSSGAGVVSGGLALTLLPQEGEEGAAAPQVAVAALLSGKVLQCYVPQSEAAAILGSIELEPRTEAILRGEAVDRPQSSWATPRSPAQQPPLPVAAAARPWRRRRVRRQRAKRGTGL</sequence>
<evidence type="ECO:0000313" key="2">
    <source>
        <dbReference type="EMBL" id="CAK0876803.1"/>
    </source>
</evidence>
<dbReference type="EMBL" id="CAUYUJ010017665">
    <property type="protein sequence ID" value="CAK0876803.1"/>
    <property type="molecule type" value="Genomic_DNA"/>
</dbReference>
<reference evidence="2" key="1">
    <citation type="submission" date="2023-10" db="EMBL/GenBank/DDBJ databases">
        <authorList>
            <person name="Chen Y."/>
            <person name="Shah S."/>
            <person name="Dougan E. K."/>
            <person name="Thang M."/>
            <person name="Chan C."/>
        </authorList>
    </citation>
    <scope>NUCLEOTIDE SEQUENCE [LARGE SCALE GENOMIC DNA]</scope>
</reference>
<evidence type="ECO:0000256" key="1">
    <source>
        <dbReference type="SAM" id="MobiDB-lite"/>
    </source>
</evidence>